<dbReference type="STRING" id="36844.SAMN04488501_11385"/>
<dbReference type="RefSeq" id="WP_052221754.1">
    <property type="nucleotide sequence ID" value="NZ_LHUR01000024.1"/>
</dbReference>
<keyword evidence="1" id="KW-0812">Transmembrane</keyword>
<dbReference type="InterPro" id="IPR038765">
    <property type="entry name" value="Papain-like_cys_pep_sf"/>
</dbReference>
<gene>
    <name evidence="2" type="ORF">CLHOM_22370</name>
</gene>
<evidence type="ECO:0008006" key="4">
    <source>
        <dbReference type="Google" id="ProtNLM"/>
    </source>
</evidence>
<keyword evidence="1" id="KW-0472">Membrane</keyword>
<dbReference type="PATRIC" id="fig|1121318.3.peg.2247"/>
<keyword evidence="1" id="KW-1133">Transmembrane helix</keyword>
<dbReference type="SUPFAM" id="SSF54001">
    <property type="entry name" value="Cysteine proteinases"/>
    <property type="match status" value="1"/>
</dbReference>
<comment type="caution">
    <text evidence="2">The sequence shown here is derived from an EMBL/GenBank/DDBJ whole genome shotgun (WGS) entry which is preliminary data.</text>
</comment>
<sequence length="374" mass="43125">MRRRLIKIILLLLIITIGFMIGIYLKEKEKTVGLNLNIWDNMYNEGNLHLYYGAEDNAILNEIKTRYKVDKIVSGADTELDKAVKLMKWTRSNMKFKESSKDLEDSRGALDILEDNRKQREYSEKEISIVFNDFAHSVGIISRIGELGEFEKFSSSGKSQFTICEIWSTKLNKWVMIDPSNGVYLTYNKTPLSAAEIIDKGLDSLEIISVDDIKKYNKKMEKYYQVYTMQIDNTIYSTKSSNSYLCYLSKGKNEGISINVLLKHPIIFTDDKKLFEMSPKAQNNKRDKDKLPTMIFSNGNSKNVKDKDVKLQLLGGVFKDSAMVDKYYISINNGPFNLVNNYFNLDIKSGFNSVKLSEDGKKVLREVIFEYKDK</sequence>
<reference evidence="3" key="1">
    <citation type="submission" date="2015-08" db="EMBL/GenBank/DDBJ databases">
        <title>Genome sequence of the strict anaerobe Clostridium homopropionicum LuHBu1 (DSM 5847T).</title>
        <authorList>
            <person name="Poehlein A."/>
            <person name="Beck M."/>
            <person name="Schiel-Bengelsdorf B."/>
            <person name="Bengelsdorf F.R."/>
            <person name="Daniel R."/>
            <person name="Duerre P."/>
        </authorList>
    </citation>
    <scope>NUCLEOTIDE SEQUENCE [LARGE SCALE GENOMIC DNA]</scope>
    <source>
        <strain evidence="3">DSM 5847</strain>
    </source>
</reference>
<dbReference type="AlphaFoldDB" id="A0A0L6Z8Y7"/>
<name>A0A0L6Z8Y7_9CLOT</name>
<dbReference type="Proteomes" id="UP000037043">
    <property type="component" value="Unassembled WGS sequence"/>
</dbReference>
<feature type="transmembrane region" description="Helical" evidence="1">
    <location>
        <begin position="5"/>
        <end position="25"/>
    </location>
</feature>
<organism evidence="2 3">
    <name type="scientific">Clostridium homopropionicum DSM 5847</name>
    <dbReference type="NCBI Taxonomy" id="1121318"/>
    <lineage>
        <taxon>Bacteria</taxon>
        <taxon>Bacillati</taxon>
        <taxon>Bacillota</taxon>
        <taxon>Clostridia</taxon>
        <taxon>Eubacteriales</taxon>
        <taxon>Clostridiaceae</taxon>
        <taxon>Clostridium</taxon>
    </lineage>
</organism>
<accession>A0A0L6Z8Y7</accession>
<evidence type="ECO:0000313" key="2">
    <source>
        <dbReference type="EMBL" id="KOA19446.1"/>
    </source>
</evidence>
<protein>
    <recommendedName>
        <fullName evidence="4">Transglutaminase-like superfamily protein</fullName>
    </recommendedName>
</protein>
<dbReference type="EMBL" id="LHUR01000024">
    <property type="protein sequence ID" value="KOA19446.1"/>
    <property type="molecule type" value="Genomic_DNA"/>
</dbReference>
<evidence type="ECO:0000313" key="3">
    <source>
        <dbReference type="Proteomes" id="UP000037043"/>
    </source>
</evidence>
<evidence type="ECO:0000256" key="1">
    <source>
        <dbReference type="SAM" id="Phobius"/>
    </source>
</evidence>
<proteinExistence type="predicted"/>
<keyword evidence="3" id="KW-1185">Reference proteome</keyword>